<proteinExistence type="predicted"/>
<accession>A0A2X1BDF4</accession>
<dbReference type="EMBL" id="UAQP01000014">
    <property type="protein sequence ID" value="SPU54767.1"/>
    <property type="molecule type" value="Genomic_DNA"/>
</dbReference>
<sequence>MGIGGLIANSDVFLDTNILLYAALGQEHAGHRWERAREIALTEDYCTSGQVLTEFYSVSTRKGAPPLTSDEAREWIRVIALKPCQPVTPEVVVAGIANARRYQLSYWDGAIIAAAERLGAKVLYSEDLCHGQTYGSVRVENPFLPA</sequence>
<dbReference type="Pfam" id="PF01850">
    <property type="entry name" value="PIN"/>
    <property type="match status" value="1"/>
</dbReference>
<dbReference type="SUPFAM" id="SSF88723">
    <property type="entry name" value="PIN domain-like"/>
    <property type="match status" value="1"/>
</dbReference>
<evidence type="ECO:0000259" key="1">
    <source>
        <dbReference type="Pfam" id="PF01850"/>
    </source>
</evidence>
<evidence type="ECO:0000313" key="2">
    <source>
        <dbReference type="EMBL" id="SPU54767.1"/>
    </source>
</evidence>
<evidence type="ECO:0000313" key="3">
    <source>
        <dbReference type="Proteomes" id="UP000251186"/>
    </source>
</evidence>
<reference evidence="2 3" key="1">
    <citation type="submission" date="2018-06" db="EMBL/GenBank/DDBJ databases">
        <authorList>
            <consortium name="Pathogen Informatics"/>
            <person name="Doyle S."/>
        </authorList>
    </citation>
    <scope>NUCLEOTIDE SEQUENCE [LARGE SCALE GENOMIC DNA]</scope>
    <source>
        <strain evidence="2 3">NCTC11166</strain>
    </source>
</reference>
<dbReference type="CDD" id="cd18692">
    <property type="entry name" value="PIN_VapC-like"/>
    <property type="match status" value="1"/>
</dbReference>
<gene>
    <name evidence="2" type="ORF">NCTC11166_02153</name>
</gene>
<protein>
    <submittedName>
        <fullName evidence="2">Predicted nucleic-acid-binding protein, contains PIN domain</fullName>
    </submittedName>
</protein>
<organism evidence="2 3">
    <name type="scientific">Brevundimonas vesicularis</name>
    <name type="common">Pseudomonas vesicularis</name>
    <dbReference type="NCBI Taxonomy" id="41276"/>
    <lineage>
        <taxon>Bacteria</taxon>
        <taxon>Pseudomonadati</taxon>
        <taxon>Pseudomonadota</taxon>
        <taxon>Alphaproteobacteria</taxon>
        <taxon>Caulobacterales</taxon>
        <taxon>Caulobacteraceae</taxon>
        <taxon>Brevundimonas</taxon>
    </lineage>
</organism>
<name>A0A2X1BDF4_BREVE</name>
<dbReference type="AlphaFoldDB" id="A0A2X1BDF4"/>
<dbReference type="Gene3D" id="3.40.50.1010">
    <property type="entry name" value="5'-nuclease"/>
    <property type="match status" value="1"/>
</dbReference>
<dbReference type="Proteomes" id="UP000251186">
    <property type="component" value="Unassembled WGS sequence"/>
</dbReference>
<dbReference type="InterPro" id="IPR002716">
    <property type="entry name" value="PIN_dom"/>
</dbReference>
<dbReference type="InterPro" id="IPR029060">
    <property type="entry name" value="PIN-like_dom_sf"/>
</dbReference>
<feature type="domain" description="PIN" evidence="1">
    <location>
        <begin position="12"/>
        <end position="127"/>
    </location>
</feature>